<evidence type="ECO:0000259" key="5">
    <source>
        <dbReference type="Pfam" id="PF13407"/>
    </source>
</evidence>
<dbReference type="OrthoDB" id="569491at2"/>
<organism evidence="6 7">
    <name type="scientific">Faecalicatena contorta</name>
    <dbReference type="NCBI Taxonomy" id="39482"/>
    <lineage>
        <taxon>Bacteria</taxon>
        <taxon>Bacillati</taxon>
        <taxon>Bacillota</taxon>
        <taxon>Clostridia</taxon>
        <taxon>Lachnospirales</taxon>
        <taxon>Lachnospiraceae</taxon>
        <taxon>Faecalicatena</taxon>
    </lineage>
</organism>
<keyword evidence="4" id="KW-0472">Membrane</keyword>
<evidence type="ECO:0000313" key="7">
    <source>
        <dbReference type="Proteomes" id="UP000254051"/>
    </source>
</evidence>
<proteinExistence type="inferred from homology"/>
<dbReference type="GO" id="GO:0030313">
    <property type="term" value="C:cell envelope"/>
    <property type="evidence" value="ECO:0007669"/>
    <property type="project" value="UniProtKB-SubCell"/>
</dbReference>
<dbReference type="GO" id="GO:0030246">
    <property type="term" value="F:carbohydrate binding"/>
    <property type="evidence" value="ECO:0007669"/>
    <property type="project" value="UniProtKB-ARBA"/>
</dbReference>
<dbReference type="RefSeq" id="WP_109711364.1">
    <property type="nucleotide sequence ID" value="NZ_QGDS01000006.1"/>
</dbReference>
<dbReference type="InterPro" id="IPR025997">
    <property type="entry name" value="SBP_2_dom"/>
</dbReference>
<feature type="transmembrane region" description="Helical" evidence="4">
    <location>
        <begin position="12"/>
        <end position="32"/>
    </location>
</feature>
<dbReference type="InterPro" id="IPR028082">
    <property type="entry name" value="Peripla_BP_I"/>
</dbReference>
<dbReference type="Gene3D" id="3.40.50.2300">
    <property type="match status" value="2"/>
</dbReference>
<name>A0A316AII7_9FIRM</name>
<comment type="subcellular location">
    <subcellularLocation>
        <location evidence="1">Cell envelope</location>
    </subcellularLocation>
</comment>
<evidence type="ECO:0000313" key="6">
    <source>
        <dbReference type="EMBL" id="SUQ14465.1"/>
    </source>
</evidence>
<dbReference type="PANTHER" id="PTHR46847:SF1">
    <property type="entry name" value="D-ALLOSE-BINDING PERIPLASMIC PROTEIN-RELATED"/>
    <property type="match status" value="1"/>
</dbReference>
<dbReference type="PANTHER" id="PTHR46847">
    <property type="entry name" value="D-ALLOSE-BINDING PERIPLASMIC PROTEIN-RELATED"/>
    <property type="match status" value="1"/>
</dbReference>
<protein>
    <submittedName>
        <fullName evidence="6">Monosaccharide ABC transporter substrate-binding protein, CUT2 family</fullName>
    </submittedName>
</protein>
<dbReference type="SUPFAM" id="SSF53822">
    <property type="entry name" value="Periplasmic binding protein-like I"/>
    <property type="match status" value="1"/>
</dbReference>
<evidence type="ECO:0000256" key="1">
    <source>
        <dbReference type="ARBA" id="ARBA00004196"/>
    </source>
</evidence>
<evidence type="ECO:0000256" key="2">
    <source>
        <dbReference type="ARBA" id="ARBA00007639"/>
    </source>
</evidence>
<dbReference type="CDD" id="cd20006">
    <property type="entry name" value="PBP1_ABC_sugar_binding-like"/>
    <property type="match status" value="1"/>
</dbReference>
<comment type="similarity">
    <text evidence="2">Belongs to the bacterial solute-binding protein 2 family.</text>
</comment>
<gene>
    <name evidence="6" type="ORF">SAMN05216529_106157</name>
</gene>
<evidence type="ECO:0000256" key="4">
    <source>
        <dbReference type="SAM" id="Phobius"/>
    </source>
</evidence>
<dbReference type="Pfam" id="PF13407">
    <property type="entry name" value="Peripla_BP_4"/>
    <property type="match status" value="1"/>
</dbReference>
<keyword evidence="3" id="KW-0732">Signal</keyword>
<dbReference type="Proteomes" id="UP000254051">
    <property type="component" value="Unassembled WGS sequence"/>
</dbReference>
<dbReference type="AlphaFoldDB" id="A0A316AII7"/>
<reference evidence="7" key="1">
    <citation type="submission" date="2017-07" db="EMBL/GenBank/DDBJ databases">
        <authorList>
            <person name="Varghese N."/>
            <person name="Submissions S."/>
        </authorList>
    </citation>
    <scope>NUCLEOTIDE SEQUENCE [LARGE SCALE GENOMIC DNA]</scope>
    <source>
        <strain evidence="7">NLAE-zl-C134</strain>
    </source>
</reference>
<dbReference type="EMBL" id="UHJJ01000006">
    <property type="protein sequence ID" value="SUQ14465.1"/>
    <property type="molecule type" value="Genomic_DNA"/>
</dbReference>
<keyword evidence="4" id="KW-0812">Transmembrane</keyword>
<accession>A0A316AII7</accession>
<keyword evidence="7" id="KW-1185">Reference proteome</keyword>
<feature type="domain" description="Periplasmic binding protein" evidence="5">
    <location>
        <begin position="45"/>
        <end position="300"/>
    </location>
</feature>
<sequence length="333" mass="37018">MMKKQTSKKIITGIFFAGMFTVIFLITFSLLYPQDQEKKVYKIILIPKTVDNANGFWTYLMAGARLGAEEFNVDIEIAGGNYEEDVEGQIQRIKESIQKKPDAMLVAPCSYSEMTETLRGVVDSGIKLILIDSVIDKDISESIVATDNYLAGKELGEFTKTLLTENSEIGIVGHVKGTSTAIEREKGMREGLGTYESQVRDIVFCGSSYDKAYSLTVDMLKQYPKIEVIMGTNEWSTVGAARAIKALGLAGKVKVVGFDNSIEEIQFLEEGVCHGIIIQKPFNMGYLGVEQAVKILDGKQVEKNLDSGSKMITKDNMYEEENQRLLYPFTGQQ</sequence>
<evidence type="ECO:0000256" key="3">
    <source>
        <dbReference type="ARBA" id="ARBA00022729"/>
    </source>
</evidence>
<keyword evidence="4" id="KW-1133">Transmembrane helix</keyword>